<gene>
    <name evidence="4" type="ORF">L9F63_020369</name>
</gene>
<sequence>METMLLALDEGADIETKDNEEWTPLMRGVVLESSFPILQKLLERGALVNAVDRRGQTCLMQAVLSGREDVVKLLVESEADLTPSNVYNNTALDMARAREFKDMLPHLSPKPVSLKEMKKWKKIIKEKM</sequence>
<dbReference type="AlphaFoldDB" id="A0AAD8EDH3"/>
<keyword evidence="5" id="KW-1185">Reference proteome</keyword>
<organism evidence="4 5">
    <name type="scientific">Diploptera punctata</name>
    <name type="common">Pacific beetle cockroach</name>
    <dbReference type="NCBI Taxonomy" id="6984"/>
    <lineage>
        <taxon>Eukaryota</taxon>
        <taxon>Metazoa</taxon>
        <taxon>Ecdysozoa</taxon>
        <taxon>Arthropoda</taxon>
        <taxon>Hexapoda</taxon>
        <taxon>Insecta</taxon>
        <taxon>Pterygota</taxon>
        <taxon>Neoptera</taxon>
        <taxon>Polyneoptera</taxon>
        <taxon>Dictyoptera</taxon>
        <taxon>Blattodea</taxon>
        <taxon>Blaberoidea</taxon>
        <taxon>Blaberidae</taxon>
        <taxon>Diplopterinae</taxon>
        <taxon>Diploptera</taxon>
    </lineage>
</organism>
<evidence type="ECO:0000313" key="5">
    <source>
        <dbReference type="Proteomes" id="UP001233999"/>
    </source>
</evidence>
<accession>A0AAD8EDH3</accession>
<dbReference type="InterPro" id="IPR002110">
    <property type="entry name" value="Ankyrin_rpt"/>
</dbReference>
<dbReference type="InterPro" id="IPR036770">
    <property type="entry name" value="Ankyrin_rpt-contain_sf"/>
</dbReference>
<dbReference type="SMART" id="SM00248">
    <property type="entry name" value="ANK"/>
    <property type="match status" value="2"/>
</dbReference>
<dbReference type="Proteomes" id="UP001233999">
    <property type="component" value="Unassembled WGS sequence"/>
</dbReference>
<dbReference type="GO" id="GO:0070531">
    <property type="term" value="C:BRCA1-A complex"/>
    <property type="evidence" value="ECO:0007669"/>
    <property type="project" value="TreeGrafter"/>
</dbReference>
<comment type="caution">
    <text evidence="4">The sequence shown here is derived from an EMBL/GenBank/DDBJ whole genome shotgun (WGS) entry which is preliminary data.</text>
</comment>
<dbReference type="EMBL" id="JASPKZ010007227">
    <property type="protein sequence ID" value="KAJ9585986.1"/>
    <property type="molecule type" value="Genomic_DNA"/>
</dbReference>
<keyword evidence="2 3" id="KW-0040">ANK repeat</keyword>
<dbReference type="PANTHER" id="PTHR24171:SF8">
    <property type="entry name" value="BRCA1-ASSOCIATED RING DOMAIN PROTEIN 1"/>
    <property type="match status" value="1"/>
</dbReference>
<dbReference type="PROSITE" id="PS50088">
    <property type="entry name" value="ANK_REPEAT"/>
    <property type="match status" value="1"/>
</dbReference>
<dbReference type="SUPFAM" id="SSF48403">
    <property type="entry name" value="Ankyrin repeat"/>
    <property type="match status" value="1"/>
</dbReference>
<reference evidence="4" key="1">
    <citation type="journal article" date="2023" name="IScience">
        <title>Live-bearing cockroach genome reveals convergent evolutionary mechanisms linked to viviparity in insects and beyond.</title>
        <authorList>
            <person name="Fouks B."/>
            <person name="Harrison M.C."/>
            <person name="Mikhailova A.A."/>
            <person name="Marchal E."/>
            <person name="English S."/>
            <person name="Carruthers M."/>
            <person name="Jennings E.C."/>
            <person name="Chiamaka E.L."/>
            <person name="Frigard R.A."/>
            <person name="Pippel M."/>
            <person name="Attardo G.M."/>
            <person name="Benoit J.B."/>
            <person name="Bornberg-Bauer E."/>
            <person name="Tobe S.S."/>
        </authorList>
    </citation>
    <scope>NUCLEOTIDE SEQUENCE</scope>
    <source>
        <strain evidence="4">Stay&amp;Tobe</strain>
    </source>
</reference>
<evidence type="ECO:0000256" key="1">
    <source>
        <dbReference type="ARBA" id="ARBA00022737"/>
    </source>
</evidence>
<evidence type="ECO:0000256" key="3">
    <source>
        <dbReference type="PROSITE-ProRule" id="PRU00023"/>
    </source>
</evidence>
<feature type="repeat" description="ANK" evidence="3">
    <location>
        <begin position="54"/>
        <end position="86"/>
    </location>
</feature>
<evidence type="ECO:0000313" key="4">
    <source>
        <dbReference type="EMBL" id="KAJ9585986.1"/>
    </source>
</evidence>
<dbReference type="GO" id="GO:0085020">
    <property type="term" value="P:protein K6-linked ubiquitination"/>
    <property type="evidence" value="ECO:0007669"/>
    <property type="project" value="TreeGrafter"/>
</dbReference>
<dbReference type="Gene3D" id="1.25.40.20">
    <property type="entry name" value="Ankyrin repeat-containing domain"/>
    <property type="match status" value="1"/>
</dbReference>
<protein>
    <recommendedName>
        <fullName evidence="6">Ankyrin repeat domain-containing protein</fullName>
    </recommendedName>
</protein>
<keyword evidence="1" id="KW-0677">Repeat</keyword>
<evidence type="ECO:0000256" key="2">
    <source>
        <dbReference type="ARBA" id="ARBA00023043"/>
    </source>
</evidence>
<name>A0AAD8EDH3_DIPPU</name>
<evidence type="ECO:0008006" key="6">
    <source>
        <dbReference type="Google" id="ProtNLM"/>
    </source>
</evidence>
<dbReference type="GO" id="GO:0004842">
    <property type="term" value="F:ubiquitin-protein transferase activity"/>
    <property type="evidence" value="ECO:0007669"/>
    <property type="project" value="TreeGrafter"/>
</dbReference>
<reference evidence="4" key="2">
    <citation type="submission" date="2023-05" db="EMBL/GenBank/DDBJ databases">
        <authorList>
            <person name="Fouks B."/>
        </authorList>
    </citation>
    <scope>NUCLEOTIDE SEQUENCE</scope>
    <source>
        <strain evidence="4">Stay&amp;Tobe</strain>
        <tissue evidence="4">Testes</tissue>
    </source>
</reference>
<dbReference type="GO" id="GO:0031436">
    <property type="term" value="C:BRCA1-BARD1 complex"/>
    <property type="evidence" value="ECO:0007669"/>
    <property type="project" value="TreeGrafter"/>
</dbReference>
<dbReference type="PANTHER" id="PTHR24171">
    <property type="entry name" value="ANKYRIN REPEAT DOMAIN-CONTAINING PROTEIN 39-RELATED"/>
    <property type="match status" value="1"/>
</dbReference>
<proteinExistence type="predicted"/>
<dbReference type="Pfam" id="PF12796">
    <property type="entry name" value="Ank_2"/>
    <property type="match status" value="1"/>
</dbReference>
<dbReference type="PROSITE" id="PS50297">
    <property type="entry name" value="ANK_REP_REGION"/>
    <property type="match status" value="1"/>
</dbReference>